<dbReference type="InterPro" id="IPR011006">
    <property type="entry name" value="CheY-like_superfamily"/>
</dbReference>
<evidence type="ECO:0000259" key="7">
    <source>
        <dbReference type="PROSITE" id="PS50110"/>
    </source>
</evidence>
<dbReference type="Pfam" id="PF00072">
    <property type="entry name" value="Response_reg"/>
    <property type="match status" value="1"/>
</dbReference>
<dbReference type="OrthoDB" id="342399at2"/>
<dbReference type="PROSITE" id="PS01124">
    <property type="entry name" value="HTH_ARAC_FAMILY_2"/>
    <property type="match status" value="1"/>
</dbReference>
<dbReference type="Gene3D" id="1.10.10.60">
    <property type="entry name" value="Homeodomain-like"/>
    <property type="match status" value="2"/>
</dbReference>
<dbReference type="InterPro" id="IPR009057">
    <property type="entry name" value="Homeodomain-like_sf"/>
</dbReference>
<dbReference type="InterPro" id="IPR018060">
    <property type="entry name" value="HTH_AraC"/>
</dbReference>
<evidence type="ECO:0000259" key="6">
    <source>
        <dbReference type="PROSITE" id="PS01124"/>
    </source>
</evidence>
<dbReference type="SUPFAM" id="SSF52172">
    <property type="entry name" value="CheY-like"/>
    <property type="match status" value="1"/>
</dbReference>
<keyword evidence="5" id="KW-0175">Coiled coil</keyword>
<dbReference type="EMBL" id="AEDD01000007">
    <property type="protein sequence ID" value="EFM10462.1"/>
    <property type="molecule type" value="Genomic_DNA"/>
</dbReference>
<evidence type="ECO:0000256" key="1">
    <source>
        <dbReference type="ARBA" id="ARBA00023015"/>
    </source>
</evidence>
<dbReference type="PANTHER" id="PTHR43280">
    <property type="entry name" value="ARAC-FAMILY TRANSCRIPTIONAL REGULATOR"/>
    <property type="match status" value="1"/>
</dbReference>
<evidence type="ECO:0000256" key="2">
    <source>
        <dbReference type="ARBA" id="ARBA00023125"/>
    </source>
</evidence>
<dbReference type="Proteomes" id="UP000005387">
    <property type="component" value="Unassembled WGS sequence"/>
</dbReference>
<dbReference type="SMART" id="SM00342">
    <property type="entry name" value="HTH_ARAC"/>
    <property type="match status" value="1"/>
</dbReference>
<name>E0IAQ8_9BACL</name>
<dbReference type="AlphaFoldDB" id="E0IAQ8"/>
<dbReference type="GO" id="GO:0043565">
    <property type="term" value="F:sequence-specific DNA binding"/>
    <property type="evidence" value="ECO:0007669"/>
    <property type="project" value="InterPro"/>
</dbReference>
<gene>
    <name evidence="8" type="ORF">PaecuDRAFT_2898</name>
</gene>
<accession>E0IAQ8</accession>
<reference evidence="8 9" key="1">
    <citation type="submission" date="2010-07" db="EMBL/GenBank/DDBJ databases">
        <title>The draft genome of Paenibacillus curdlanolyticus YK9.</title>
        <authorList>
            <consortium name="US DOE Joint Genome Institute (JGI-PGF)"/>
            <person name="Lucas S."/>
            <person name="Copeland A."/>
            <person name="Lapidus A."/>
            <person name="Cheng J.-F."/>
            <person name="Bruce D."/>
            <person name="Goodwin L."/>
            <person name="Pitluck S."/>
            <person name="Land M.L."/>
            <person name="Hauser L."/>
            <person name="Chang Y.-J."/>
            <person name="Jeffries C."/>
            <person name="Anderson I.J."/>
            <person name="Johnson E."/>
            <person name="Loganathan U."/>
            <person name="Mulhopadhyay B."/>
            <person name="Kyrpides N."/>
            <person name="Woyke T.J."/>
        </authorList>
    </citation>
    <scope>NUCLEOTIDE SEQUENCE [LARGE SCALE GENOMIC DNA]</scope>
    <source>
        <strain evidence="8 9">YK9</strain>
    </source>
</reference>
<evidence type="ECO:0000313" key="9">
    <source>
        <dbReference type="Proteomes" id="UP000005387"/>
    </source>
</evidence>
<proteinExistence type="predicted"/>
<dbReference type="RefSeq" id="WP_006038888.1">
    <property type="nucleotide sequence ID" value="NZ_AEDD01000007.1"/>
</dbReference>
<evidence type="ECO:0000256" key="3">
    <source>
        <dbReference type="ARBA" id="ARBA00023163"/>
    </source>
</evidence>
<dbReference type="PANTHER" id="PTHR43280:SF10">
    <property type="entry name" value="REGULATORY PROTEIN POCR"/>
    <property type="match status" value="1"/>
</dbReference>
<organism evidence="8 9">
    <name type="scientific">Paenibacillus curdlanolyticus YK9</name>
    <dbReference type="NCBI Taxonomy" id="717606"/>
    <lineage>
        <taxon>Bacteria</taxon>
        <taxon>Bacillati</taxon>
        <taxon>Bacillota</taxon>
        <taxon>Bacilli</taxon>
        <taxon>Bacillales</taxon>
        <taxon>Paenibacillaceae</taxon>
        <taxon>Paenibacillus</taxon>
    </lineage>
</organism>
<keyword evidence="4" id="KW-0597">Phosphoprotein</keyword>
<dbReference type="Gene3D" id="3.40.50.2300">
    <property type="match status" value="1"/>
</dbReference>
<dbReference type="eggNOG" id="COG4753">
    <property type="taxonomic scope" value="Bacteria"/>
</dbReference>
<keyword evidence="3" id="KW-0804">Transcription</keyword>
<keyword evidence="9" id="KW-1185">Reference proteome</keyword>
<dbReference type="SMART" id="SM00448">
    <property type="entry name" value="REC"/>
    <property type="match status" value="1"/>
</dbReference>
<evidence type="ECO:0000256" key="5">
    <source>
        <dbReference type="SAM" id="Coils"/>
    </source>
</evidence>
<dbReference type="InterPro" id="IPR001789">
    <property type="entry name" value="Sig_transdc_resp-reg_receiver"/>
</dbReference>
<dbReference type="GO" id="GO:0003700">
    <property type="term" value="F:DNA-binding transcription factor activity"/>
    <property type="evidence" value="ECO:0007669"/>
    <property type="project" value="InterPro"/>
</dbReference>
<sequence>MFKAMLVDDDVPVLNYLAKRVNWSELGLDLTGTYEKSKEALEAGLASMPDILITDIGMPEMNGLELVKALKAKAPNLKVIVISCHNEFEYAKQALQLGVKDYLLKETLSAGALGEMLEALVQEMRAQRTMDQENERLKRFEGRHRSVIKERLLRELLYQPIWDYRAWAQQCGQQGLHFIQEPVIPVLCRVDRCEETIRQLRLDDETYKFAFDNIASEYLREQGVGMFMPLDSHRAFLFFPAAASIHVNAFDKVKEQLAGVQSAVKRHLKSSTSYFIGDKQPLAQLRSGAAEMLLHMDRHFYEKEGVIRPISREPFAEDDIFQHYAEAEQELKRSLIHDNIEELQEVVAKWLAFIASKKYPPALVKEWVLKLVLDLQMKLRSLKHFMSSYSDEVVHSKILRMETIFHLEEWLLVYIERLTAPADLGHMQDSIIVKAQNYVEQHMNEKISTELVAAHLHLNPSYFSRIYKQGTKEGFIKYVTRMKMQEACKLLDATNLTIEDISSRLGYEHKSYFNKCFKTVMCVSPVEYRGQK</sequence>
<dbReference type="Pfam" id="PF12833">
    <property type="entry name" value="HTH_18"/>
    <property type="match status" value="1"/>
</dbReference>
<protein>
    <submittedName>
        <fullName evidence="8">Two component transcriptional regulator, AraC family</fullName>
    </submittedName>
</protein>
<feature type="modified residue" description="4-aspartylphosphate" evidence="4">
    <location>
        <position position="55"/>
    </location>
</feature>
<feature type="domain" description="HTH araC/xylS-type" evidence="6">
    <location>
        <begin position="433"/>
        <end position="531"/>
    </location>
</feature>
<dbReference type="eggNOG" id="COG2207">
    <property type="taxonomic scope" value="Bacteria"/>
</dbReference>
<dbReference type="PROSITE" id="PS50110">
    <property type="entry name" value="RESPONSE_REGULATORY"/>
    <property type="match status" value="1"/>
</dbReference>
<keyword evidence="2" id="KW-0238">DNA-binding</keyword>
<evidence type="ECO:0000256" key="4">
    <source>
        <dbReference type="PROSITE-ProRule" id="PRU00169"/>
    </source>
</evidence>
<dbReference type="SUPFAM" id="SSF46689">
    <property type="entry name" value="Homeodomain-like"/>
    <property type="match status" value="2"/>
</dbReference>
<evidence type="ECO:0000313" key="8">
    <source>
        <dbReference type="EMBL" id="EFM10462.1"/>
    </source>
</evidence>
<dbReference type="CDD" id="cd17536">
    <property type="entry name" value="REC_YesN-like"/>
    <property type="match status" value="1"/>
</dbReference>
<dbReference type="GO" id="GO:0000160">
    <property type="term" value="P:phosphorelay signal transduction system"/>
    <property type="evidence" value="ECO:0007669"/>
    <property type="project" value="InterPro"/>
</dbReference>
<dbReference type="STRING" id="717606.PaecuDRAFT_2898"/>
<keyword evidence="1" id="KW-0805">Transcription regulation</keyword>
<feature type="domain" description="Response regulatory" evidence="7">
    <location>
        <begin position="3"/>
        <end position="120"/>
    </location>
</feature>
<feature type="coiled-coil region" evidence="5">
    <location>
        <begin position="123"/>
        <end position="150"/>
    </location>
</feature>